<dbReference type="FunFam" id="3.40.190.10:FF:000005">
    <property type="entry name" value="Porphobilinogen deaminase"/>
    <property type="match status" value="1"/>
</dbReference>
<dbReference type="PRINTS" id="PR00151">
    <property type="entry name" value="PORPHBDMNASE"/>
</dbReference>
<dbReference type="STRING" id="1420916.AU14_11455"/>
<evidence type="ECO:0000256" key="2">
    <source>
        <dbReference type="ARBA" id="ARBA00002869"/>
    </source>
</evidence>
<accession>W5YLY3</accession>
<sequence length="110" mass="11716">MSNNYDNVDALPDGAVVGTASLRREAQLRAYRPDLQIRVLRGNVNTRLAKLDAGDYDAIVLASSGLKRLASTTASATACRTPFRCQPSARARSALNAGSTTTSCAPCWSR</sequence>
<dbReference type="AlphaFoldDB" id="W5YLY3"/>
<gene>
    <name evidence="14" type="ORF">AU14_11455</name>
</gene>
<comment type="function">
    <text evidence="2">Tetrapolymerization of the monopyrrole PBG into the hydroxymethylbilane pre-uroporphyrinogen in several discrete steps.</text>
</comment>
<evidence type="ECO:0000256" key="11">
    <source>
        <dbReference type="ARBA" id="ARBA00033064"/>
    </source>
</evidence>
<keyword evidence="15" id="KW-1185">Reference proteome</keyword>
<dbReference type="EMBL" id="CP007151">
    <property type="protein sequence ID" value="AHI30106.1"/>
    <property type="molecule type" value="Genomic_DNA"/>
</dbReference>
<dbReference type="PANTHER" id="PTHR11557">
    <property type="entry name" value="PORPHOBILINOGEN DEAMINASE"/>
    <property type="match status" value="1"/>
</dbReference>
<feature type="domain" description="Porphobilinogen deaminase N-terminal" evidence="13">
    <location>
        <begin position="3"/>
        <end position="74"/>
    </location>
</feature>
<dbReference type="GO" id="GO:0005737">
    <property type="term" value="C:cytoplasm"/>
    <property type="evidence" value="ECO:0007669"/>
    <property type="project" value="TreeGrafter"/>
</dbReference>
<evidence type="ECO:0000256" key="6">
    <source>
        <dbReference type="ARBA" id="ARBA00012655"/>
    </source>
</evidence>
<evidence type="ECO:0000256" key="10">
    <source>
        <dbReference type="ARBA" id="ARBA00030685"/>
    </source>
</evidence>
<proteinExistence type="inferred from homology"/>
<evidence type="ECO:0000313" key="15">
    <source>
        <dbReference type="Proteomes" id="UP000061489"/>
    </source>
</evidence>
<evidence type="ECO:0000256" key="1">
    <source>
        <dbReference type="ARBA" id="ARBA00001916"/>
    </source>
</evidence>
<keyword evidence="8" id="KW-0808">Transferase</keyword>
<reference evidence="14 15" key="1">
    <citation type="journal article" date="2014" name="Genome Announc.">
        <title>Draft Genome Sequences of Marinobacter similis A3d10T and Marinobacter salarius R9SW1T.</title>
        <authorList>
            <person name="Ivanova E.P."/>
            <person name="Ng H.J."/>
            <person name="Webb H.K."/>
            <person name="Feng G."/>
            <person name="Oshima K."/>
            <person name="Hattori M."/>
            <person name="Ohkuma M."/>
            <person name="Sergeev A.F."/>
            <person name="Mikhailov V.V."/>
            <person name="Crawford R.J."/>
            <person name="Sawabe T."/>
        </authorList>
    </citation>
    <scope>NUCLEOTIDE SEQUENCE [LARGE SCALE GENOMIC DNA]</scope>
    <source>
        <strain evidence="14 15">A3d10</strain>
    </source>
</reference>
<dbReference type="InterPro" id="IPR000860">
    <property type="entry name" value="HemC"/>
</dbReference>
<keyword evidence="9" id="KW-0627">Porphyrin biosynthesis</keyword>
<dbReference type="KEGG" id="msx:AU14_11455"/>
<comment type="pathway">
    <text evidence="3">Porphyrin-containing compound metabolism; protoporphyrin-IX biosynthesis; coproporphyrinogen-III from 5-aminolevulinate: step 2/4.</text>
</comment>
<dbReference type="HOGENOM" id="CLU_2167967_0_0_6"/>
<dbReference type="Gene3D" id="3.40.190.10">
    <property type="entry name" value="Periplasmic binding protein-like II"/>
    <property type="match status" value="1"/>
</dbReference>
<evidence type="ECO:0000256" key="9">
    <source>
        <dbReference type="ARBA" id="ARBA00023244"/>
    </source>
</evidence>
<dbReference type="Pfam" id="PF01379">
    <property type="entry name" value="Porphobil_deam"/>
    <property type="match status" value="1"/>
</dbReference>
<dbReference type="SUPFAM" id="SSF53850">
    <property type="entry name" value="Periplasmic binding protein-like II"/>
    <property type="match status" value="1"/>
</dbReference>
<comment type="catalytic activity">
    <reaction evidence="12">
        <text>4 porphobilinogen + H2O = hydroxymethylbilane + 4 NH4(+)</text>
        <dbReference type="Rhea" id="RHEA:13185"/>
        <dbReference type="ChEBI" id="CHEBI:15377"/>
        <dbReference type="ChEBI" id="CHEBI:28938"/>
        <dbReference type="ChEBI" id="CHEBI:57845"/>
        <dbReference type="ChEBI" id="CHEBI:58126"/>
        <dbReference type="EC" id="2.5.1.61"/>
    </reaction>
</comment>
<dbReference type="UniPathway" id="UPA00251">
    <property type="reaction ID" value="UER00319"/>
</dbReference>
<dbReference type="PANTHER" id="PTHR11557:SF0">
    <property type="entry name" value="PORPHOBILINOGEN DEAMINASE"/>
    <property type="match status" value="1"/>
</dbReference>
<evidence type="ECO:0000256" key="12">
    <source>
        <dbReference type="ARBA" id="ARBA00048169"/>
    </source>
</evidence>
<evidence type="ECO:0000313" key="14">
    <source>
        <dbReference type="EMBL" id="AHI30106.1"/>
    </source>
</evidence>
<name>W5YLY3_9GAMM</name>
<dbReference type="InterPro" id="IPR022417">
    <property type="entry name" value="Porphobilin_deaminase_N"/>
</dbReference>
<dbReference type="GO" id="GO:0006782">
    <property type="term" value="P:protoporphyrinogen IX biosynthetic process"/>
    <property type="evidence" value="ECO:0007669"/>
    <property type="project" value="UniProtKB-UniPathway"/>
</dbReference>
<protein>
    <recommendedName>
        <fullName evidence="7">Porphobilinogen deaminase</fullName>
        <ecNumber evidence="6">2.5.1.61</ecNumber>
    </recommendedName>
    <alternativeName>
        <fullName evidence="11">Hydroxymethylbilane synthase</fullName>
    </alternativeName>
    <alternativeName>
        <fullName evidence="10">Pre-uroporphyrinogen synthase</fullName>
    </alternativeName>
</protein>
<comment type="cofactor">
    <cofactor evidence="1">
        <name>dipyrromethane</name>
        <dbReference type="ChEBI" id="CHEBI:60342"/>
    </cofactor>
</comment>
<dbReference type="EC" id="2.5.1.61" evidence="6"/>
<evidence type="ECO:0000256" key="4">
    <source>
        <dbReference type="ARBA" id="ARBA00005638"/>
    </source>
</evidence>
<comment type="subunit">
    <text evidence="5">Monomer.</text>
</comment>
<organism evidence="14 15">
    <name type="scientific">Marinobacter similis</name>
    <dbReference type="NCBI Taxonomy" id="1420916"/>
    <lineage>
        <taxon>Bacteria</taxon>
        <taxon>Pseudomonadati</taxon>
        <taxon>Pseudomonadota</taxon>
        <taxon>Gammaproteobacteria</taxon>
        <taxon>Pseudomonadales</taxon>
        <taxon>Marinobacteraceae</taxon>
        <taxon>Marinobacter</taxon>
    </lineage>
</organism>
<evidence type="ECO:0000256" key="8">
    <source>
        <dbReference type="ARBA" id="ARBA00022679"/>
    </source>
</evidence>
<evidence type="ECO:0000259" key="13">
    <source>
        <dbReference type="Pfam" id="PF01379"/>
    </source>
</evidence>
<evidence type="ECO:0000256" key="7">
    <source>
        <dbReference type="ARBA" id="ARBA00016519"/>
    </source>
</evidence>
<evidence type="ECO:0000256" key="3">
    <source>
        <dbReference type="ARBA" id="ARBA00004735"/>
    </source>
</evidence>
<dbReference type="GO" id="GO:0004418">
    <property type="term" value="F:hydroxymethylbilane synthase activity"/>
    <property type="evidence" value="ECO:0007669"/>
    <property type="project" value="UniProtKB-EC"/>
</dbReference>
<evidence type="ECO:0000256" key="5">
    <source>
        <dbReference type="ARBA" id="ARBA00011245"/>
    </source>
</evidence>
<dbReference type="Proteomes" id="UP000061489">
    <property type="component" value="Chromosome"/>
</dbReference>
<comment type="similarity">
    <text evidence="4">Belongs to the HMBS family.</text>
</comment>